<feature type="domain" description="Prolyl 4-hydroxylase N-terminal" evidence="2">
    <location>
        <begin position="31"/>
        <end position="119"/>
    </location>
</feature>
<reference evidence="4" key="2">
    <citation type="submission" date="2025-08" db="UniProtKB">
        <authorList>
            <consortium name="RefSeq"/>
        </authorList>
    </citation>
    <scope>IDENTIFICATION</scope>
    <source>
        <strain evidence="4">MV-25-SWS-2005</strain>
        <tissue evidence="4">Whole body</tissue>
    </source>
</reference>
<dbReference type="AlphaFoldDB" id="A0A6I8VQ12"/>
<evidence type="ECO:0000313" key="4">
    <source>
        <dbReference type="RefSeq" id="XP_033232958.1"/>
    </source>
</evidence>
<dbReference type="GO" id="GO:0005783">
    <property type="term" value="C:endoplasmic reticulum"/>
    <property type="evidence" value="ECO:0007669"/>
    <property type="project" value="InterPro"/>
</dbReference>
<dbReference type="ExpressionAtlas" id="A0A6I8VQ12">
    <property type="expression patterns" value="baseline"/>
</dbReference>
<dbReference type="Bgee" id="FBgn0272083">
    <property type="expression patterns" value="Expressed in male reproductive system and 1 other cell type or tissue"/>
</dbReference>
<reference evidence="3" key="1">
    <citation type="submission" date="2024-06" db="UniProtKB">
        <authorList>
            <consortium name="RefSeq"/>
        </authorList>
    </citation>
    <scope>NUCLEOTIDE SEQUENCE [LARGE SCALE GENOMIC DNA]</scope>
    <source>
        <strain evidence="3">MV2-25</strain>
    </source>
</reference>
<dbReference type="GO" id="GO:0004656">
    <property type="term" value="F:procollagen-proline 4-dioxygenase activity"/>
    <property type="evidence" value="ECO:0007669"/>
    <property type="project" value="InterPro"/>
</dbReference>
<dbReference type="Gene3D" id="6.10.140.1460">
    <property type="match status" value="1"/>
</dbReference>
<feature type="signal peptide" evidence="1">
    <location>
        <begin position="1"/>
        <end position="22"/>
    </location>
</feature>
<dbReference type="Pfam" id="PF08336">
    <property type="entry name" value="P4Ha_N"/>
    <property type="match status" value="1"/>
</dbReference>
<evidence type="ECO:0000313" key="3">
    <source>
        <dbReference type="Proteomes" id="UP000001819"/>
    </source>
</evidence>
<sequence>MWVSLRVRIVLTALSYFFWVEANDGKGSSLDIKGLIDVEEKLLSQMVDYSSVLQKKISLMRRYIALMRVKQTHAEPDREQYMANPLQSYSLIHHMHFDWTTWRRLMEQSLGREQISEIRALMPQISRIEYGTAMQDLIHEPMAAVPFDPVEALELATFAYDKERPDLAEMWLNVTLSGYQKLSPSKKELYKVLSVVKESEVQKLYKKKSDELIAP</sequence>
<dbReference type="KEGG" id="dpo:117183365"/>
<keyword evidence="1" id="KW-0732">Signal</keyword>
<dbReference type="InterPro" id="IPR013547">
    <property type="entry name" value="P4H_N"/>
</dbReference>
<protein>
    <recommendedName>
        <fullName evidence="2">Prolyl 4-hydroxylase N-terminal domain-containing protein</fullName>
    </recommendedName>
</protein>
<organism evidence="3 4">
    <name type="scientific">Drosophila pseudoobscura pseudoobscura</name>
    <name type="common">Fruit fly</name>
    <dbReference type="NCBI Taxonomy" id="46245"/>
    <lineage>
        <taxon>Eukaryota</taxon>
        <taxon>Metazoa</taxon>
        <taxon>Ecdysozoa</taxon>
        <taxon>Arthropoda</taxon>
        <taxon>Hexapoda</taxon>
        <taxon>Insecta</taxon>
        <taxon>Pterygota</taxon>
        <taxon>Neoptera</taxon>
        <taxon>Endopterygota</taxon>
        <taxon>Diptera</taxon>
        <taxon>Brachycera</taxon>
        <taxon>Muscomorpha</taxon>
        <taxon>Ephydroidea</taxon>
        <taxon>Drosophilidae</taxon>
        <taxon>Drosophila</taxon>
        <taxon>Sophophora</taxon>
    </lineage>
</organism>
<accession>A0A6I8VQ12</accession>
<dbReference type="RefSeq" id="XP_033232958.1">
    <property type="nucleotide sequence ID" value="XM_033377067.1"/>
</dbReference>
<keyword evidence="3" id="KW-1185">Reference proteome</keyword>
<feature type="chain" id="PRO_5026169511" description="Prolyl 4-hydroxylase N-terminal domain-containing protein" evidence="1">
    <location>
        <begin position="23"/>
        <end position="215"/>
    </location>
</feature>
<gene>
    <name evidence="4" type="primary">LOC117183365</name>
</gene>
<evidence type="ECO:0000259" key="2">
    <source>
        <dbReference type="Pfam" id="PF08336"/>
    </source>
</evidence>
<evidence type="ECO:0000256" key="1">
    <source>
        <dbReference type="SAM" id="SignalP"/>
    </source>
</evidence>
<name>A0A6I8VQ12_DROPS</name>
<dbReference type="Proteomes" id="UP000001819">
    <property type="component" value="Chromosome 2"/>
</dbReference>
<proteinExistence type="predicted"/>
<dbReference type="InParanoid" id="A0A6I8VQ12"/>